<dbReference type="PROSITE" id="PS00076">
    <property type="entry name" value="PYRIDINE_REDOX_1"/>
    <property type="match status" value="1"/>
</dbReference>
<evidence type="ECO:0000256" key="1">
    <source>
        <dbReference type="ARBA" id="ARBA00007532"/>
    </source>
</evidence>
<keyword evidence="15" id="KW-1185">Reference proteome</keyword>
<dbReference type="PANTHER" id="PTHR22912:SF217">
    <property type="entry name" value="DIHYDROLIPOYL DEHYDROGENASE"/>
    <property type="match status" value="1"/>
</dbReference>
<protein>
    <submittedName>
        <fullName evidence="14">Mycothione reductase</fullName>
        <ecNumber evidence="14">1.8.1.15</ecNumber>
    </submittedName>
</protein>
<dbReference type="PRINTS" id="PR00368">
    <property type="entry name" value="FADPNR"/>
</dbReference>
<sequence length="477" mass="51544">MGPMRSFDLIIVGSGSGNSLLTDEYRDLDVAIVEPGRFGGTCLNVGCIPTKMYVYPATVADQARDAGRLGLDATVDGVDWPGMRDRIFGRIDAISEGGLDYRRSLENVTVIQEYVHFVEPRVLETDSGERITAPRIVLANGSRVHVPDVPGTDLPGVHTSDTVMRIPELPRDVVVVGGGYIAAEFCHVFQGLGASVTQLNRSQRLLRAHDDTIAERFTREAAAHWDLQLGWSLTGILTSEDGRLKVSADASDGSGKQWERTADVVLLATGRIPNADTLNPGAAHLDVTERGLLAVDEQQRVLSGGQPVEGLWALGDVSSPHQLKHVANAEARVVSHNVVHPDDQRSTDHRFVPAAVFTEPQIASVGMTERAARAWAERTGHEITVKVQDFGDVAYGWAMEDHVGLCKLIADSGTGELLGAHLIGREASNLIQPLVQGMAFGLRVHEMARGQYWIHPALAEVVENALLGLDVPGQRAD</sequence>
<feature type="binding site" evidence="9">
    <location>
        <begin position="177"/>
        <end position="184"/>
    </location>
    <ligand>
        <name>NAD(+)</name>
        <dbReference type="ChEBI" id="CHEBI:57540"/>
    </ligand>
</feature>
<evidence type="ECO:0000256" key="9">
    <source>
        <dbReference type="PIRSR" id="PIRSR000350-3"/>
    </source>
</evidence>
<comment type="cofactor">
    <cofactor evidence="9">
        <name>FAD</name>
        <dbReference type="ChEBI" id="CHEBI:57692"/>
    </cofactor>
    <text evidence="9">Binds 1 FAD per subunit.</text>
</comment>
<keyword evidence="9" id="KW-0547">Nucleotide-binding</keyword>
<evidence type="ECO:0000256" key="11">
    <source>
        <dbReference type="RuleBase" id="RU003691"/>
    </source>
</evidence>
<evidence type="ECO:0000256" key="2">
    <source>
        <dbReference type="ARBA" id="ARBA00022630"/>
    </source>
</evidence>
<comment type="similarity">
    <text evidence="1 11">Belongs to the class-I pyridine nucleotide-disulfide oxidoreductase family.</text>
</comment>
<evidence type="ECO:0000256" key="3">
    <source>
        <dbReference type="ARBA" id="ARBA00022827"/>
    </source>
</evidence>
<dbReference type="GO" id="GO:0004148">
    <property type="term" value="F:dihydrolipoyl dehydrogenase (NADH) activity"/>
    <property type="evidence" value="ECO:0007669"/>
    <property type="project" value="TreeGrafter"/>
</dbReference>
<dbReference type="InterPro" id="IPR050151">
    <property type="entry name" value="Class-I_Pyr_Nuc-Dis_Oxidored"/>
</dbReference>
<proteinExistence type="inferred from homology"/>
<evidence type="ECO:0000256" key="6">
    <source>
        <dbReference type="ARBA" id="ARBA00023157"/>
    </source>
</evidence>
<dbReference type="SUPFAM" id="SSF51905">
    <property type="entry name" value="FAD/NAD(P)-binding domain"/>
    <property type="match status" value="1"/>
</dbReference>
<comment type="caution">
    <text evidence="14">The sequence shown here is derived from an EMBL/GenBank/DDBJ whole genome shotgun (WGS) entry which is preliminary data.</text>
</comment>
<dbReference type="Proteomes" id="UP000298017">
    <property type="component" value="Unassembled WGS sequence"/>
</dbReference>
<dbReference type="InterPro" id="IPR016156">
    <property type="entry name" value="FAD/NAD-linked_Rdtase_dimer_sf"/>
</dbReference>
<reference evidence="14 15" key="1">
    <citation type="submission" date="2019-03" db="EMBL/GenBank/DDBJ databases">
        <title>Genome Sequencing and Assembly of Various Microbes Isolated from Alder Root Nodule.</title>
        <authorList>
            <person name="Swanson E."/>
            <person name="Sevigny J.L."/>
            <person name="Pesce C."/>
            <person name="Davis I."/>
            <person name="Kleiner V."/>
            <person name="Tisa L."/>
        </authorList>
    </citation>
    <scope>NUCLEOTIDE SEQUENCE [LARGE SCALE GENOMIC DNA]</scope>
    <source>
        <strain evidence="14 15">4R-31</strain>
    </source>
</reference>
<dbReference type="InterPro" id="IPR036188">
    <property type="entry name" value="FAD/NAD-bd_sf"/>
</dbReference>
<name>A0AAX2SD36_KOCRH</name>
<dbReference type="InterPro" id="IPR001100">
    <property type="entry name" value="Pyr_nuc-diS_OxRdtase"/>
</dbReference>
<dbReference type="EC" id="1.8.1.15" evidence="14"/>
<evidence type="ECO:0000259" key="12">
    <source>
        <dbReference type="Pfam" id="PF02852"/>
    </source>
</evidence>
<feature type="binding site" evidence="9">
    <location>
        <position position="51"/>
    </location>
    <ligand>
        <name>FAD</name>
        <dbReference type="ChEBI" id="CHEBI:57692"/>
    </ligand>
</feature>
<dbReference type="EMBL" id="SPNK01000004">
    <property type="protein sequence ID" value="TFI02042.1"/>
    <property type="molecule type" value="Genomic_DNA"/>
</dbReference>
<keyword evidence="3 9" id="KW-0274">FAD</keyword>
<evidence type="ECO:0000256" key="10">
    <source>
        <dbReference type="PIRSR" id="PIRSR000350-4"/>
    </source>
</evidence>
<dbReference type="InterPro" id="IPR012999">
    <property type="entry name" value="Pyr_OxRdtase_I_AS"/>
</dbReference>
<evidence type="ECO:0000256" key="5">
    <source>
        <dbReference type="ARBA" id="ARBA00023027"/>
    </source>
</evidence>
<keyword evidence="2 11" id="KW-0285">Flavoprotein</keyword>
<feature type="binding site" evidence="9">
    <location>
        <position position="316"/>
    </location>
    <ligand>
        <name>FAD</name>
        <dbReference type="ChEBI" id="CHEBI:57692"/>
    </ligand>
</feature>
<dbReference type="Pfam" id="PF07992">
    <property type="entry name" value="Pyr_redox_2"/>
    <property type="match status" value="1"/>
</dbReference>
<keyword evidence="5 9" id="KW-0520">NAD</keyword>
<feature type="domain" description="FAD/NAD(P)-binding" evidence="13">
    <location>
        <begin position="7"/>
        <end position="330"/>
    </location>
</feature>
<evidence type="ECO:0000259" key="13">
    <source>
        <dbReference type="Pfam" id="PF07992"/>
    </source>
</evidence>
<dbReference type="Gene3D" id="3.30.390.30">
    <property type="match status" value="1"/>
</dbReference>
<evidence type="ECO:0000256" key="8">
    <source>
        <dbReference type="PIRSR" id="PIRSR000350-2"/>
    </source>
</evidence>
<dbReference type="Gene3D" id="3.50.50.60">
    <property type="entry name" value="FAD/NAD(P)-binding domain"/>
    <property type="match status" value="2"/>
</dbReference>
<dbReference type="InterPro" id="IPR004099">
    <property type="entry name" value="Pyr_nucl-diS_OxRdtase_dimer"/>
</dbReference>
<dbReference type="PIRSF" id="PIRSF000350">
    <property type="entry name" value="Mercury_reductase_MerA"/>
    <property type="match status" value="1"/>
</dbReference>
<evidence type="ECO:0000313" key="15">
    <source>
        <dbReference type="Proteomes" id="UP000298017"/>
    </source>
</evidence>
<evidence type="ECO:0000256" key="7">
    <source>
        <dbReference type="ARBA" id="ARBA00023284"/>
    </source>
</evidence>
<feature type="active site" description="Proton acceptor" evidence="8">
    <location>
        <position position="455"/>
    </location>
</feature>
<keyword evidence="7 11" id="KW-0676">Redox-active center</keyword>
<feature type="binding site" evidence="9">
    <location>
        <position position="270"/>
    </location>
    <ligand>
        <name>NAD(+)</name>
        <dbReference type="ChEBI" id="CHEBI:57540"/>
    </ligand>
</feature>
<feature type="disulfide bond" description="Redox-active" evidence="10">
    <location>
        <begin position="42"/>
        <end position="47"/>
    </location>
</feature>
<feature type="domain" description="Pyridine nucleotide-disulphide oxidoreductase dimerisation" evidence="12">
    <location>
        <begin position="352"/>
        <end position="465"/>
    </location>
</feature>
<evidence type="ECO:0000313" key="14">
    <source>
        <dbReference type="EMBL" id="TFI02042.1"/>
    </source>
</evidence>
<keyword evidence="4 11" id="KW-0560">Oxidoreductase</keyword>
<evidence type="ECO:0000256" key="4">
    <source>
        <dbReference type="ARBA" id="ARBA00023002"/>
    </source>
</evidence>
<dbReference type="SUPFAM" id="SSF55424">
    <property type="entry name" value="FAD/NAD-linked reductases, dimerisation (C-terminal) domain"/>
    <property type="match status" value="1"/>
</dbReference>
<dbReference type="AlphaFoldDB" id="A0AAX2SD36"/>
<dbReference type="PANTHER" id="PTHR22912">
    <property type="entry name" value="DISULFIDE OXIDOREDUCTASE"/>
    <property type="match status" value="1"/>
</dbReference>
<accession>A0AAX2SD36</accession>
<dbReference type="NCBIfam" id="NF005884">
    <property type="entry name" value="PRK07846.1"/>
    <property type="match status" value="1"/>
</dbReference>
<dbReference type="GO" id="GO:0006103">
    <property type="term" value="P:2-oxoglutarate metabolic process"/>
    <property type="evidence" value="ECO:0007669"/>
    <property type="project" value="TreeGrafter"/>
</dbReference>
<keyword evidence="6" id="KW-1015">Disulfide bond</keyword>
<dbReference type="PRINTS" id="PR00411">
    <property type="entry name" value="PNDRDTASEI"/>
</dbReference>
<dbReference type="Pfam" id="PF02852">
    <property type="entry name" value="Pyr_redox_dim"/>
    <property type="match status" value="1"/>
</dbReference>
<dbReference type="InterPro" id="IPR023753">
    <property type="entry name" value="FAD/NAD-binding_dom"/>
</dbReference>
<dbReference type="GO" id="GO:0050660">
    <property type="term" value="F:flavin adenine dinucleotide binding"/>
    <property type="evidence" value="ECO:0007669"/>
    <property type="project" value="TreeGrafter"/>
</dbReference>
<organism evidence="14 15">
    <name type="scientific">Kocuria rhizophila</name>
    <dbReference type="NCBI Taxonomy" id="72000"/>
    <lineage>
        <taxon>Bacteria</taxon>
        <taxon>Bacillati</taxon>
        <taxon>Actinomycetota</taxon>
        <taxon>Actinomycetes</taxon>
        <taxon>Micrococcales</taxon>
        <taxon>Micrococcaceae</taxon>
        <taxon>Kocuria</taxon>
    </lineage>
</organism>
<dbReference type="GO" id="GO:0050627">
    <property type="term" value="F:mycothione reductase [NAD(P)H] activity"/>
    <property type="evidence" value="ECO:0007669"/>
    <property type="project" value="UniProtKB-EC"/>
</dbReference>
<gene>
    <name evidence="14" type="ORF">E4P33_05755</name>
</gene>